<dbReference type="InterPro" id="IPR005537">
    <property type="entry name" value="RAMP_III_fam"/>
</dbReference>
<dbReference type="RefSeq" id="WP_011900600.1">
    <property type="nucleotide sequence ID" value="NC_009376.1"/>
</dbReference>
<protein>
    <submittedName>
        <fullName evidence="3">CRISPR-associated RAMP protein, Cmr1 family</fullName>
    </submittedName>
</protein>
<name>A4WJX6_PYRAR</name>
<gene>
    <name evidence="3" type="ordered locus">Pars_1115</name>
</gene>
<proteinExistence type="predicted"/>
<evidence type="ECO:0000259" key="2">
    <source>
        <dbReference type="Pfam" id="PF03787"/>
    </source>
</evidence>
<dbReference type="Pfam" id="PF03787">
    <property type="entry name" value="RAMPs"/>
    <property type="match status" value="1"/>
</dbReference>
<dbReference type="InterPro" id="IPR007522">
    <property type="entry name" value="CRISPR-assoc_prot_TM1795"/>
</dbReference>
<dbReference type="EMBL" id="CP000660">
    <property type="protein sequence ID" value="ABP50693.1"/>
    <property type="molecule type" value="Genomic_DNA"/>
</dbReference>
<dbReference type="KEGG" id="pas:Pars_1115"/>
<dbReference type="GeneID" id="5054508"/>
<evidence type="ECO:0000256" key="1">
    <source>
        <dbReference type="ARBA" id="ARBA00023118"/>
    </source>
</evidence>
<organism evidence="3 4">
    <name type="scientific">Pyrobaculum arsenaticum (strain DSM 13514 / JCM 11321 / PZ6)</name>
    <dbReference type="NCBI Taxonomy" id="340102"/>
    <lineage>
        <taxon>Archaea</taxon>
        <taxon>Thermoproteota</taxon>
        <taxon>Thermoprotei</taxon>
        <taxon>Thermoproteales</taxon>
        <taxon>Thermoproteaceae</taxon>
        <taxon>Pyrobaculum</taxon>
    </lineage>
</organism>
<feature type="domain" description="CRISPR type III-associated protein" evidence="2">
    <location>
        <begin position="8"/>
        <end position="158"/>
    </location>
</feature>
<accession>A4WJX6</accession>
<evidence type="ECO:0000313" key="4">
    <source>
        <dbReference type="Proteomes" id="UP000001567"/>
    </source>
</evidence>
<dbReference type="GO" id="GO:0051607">
    <property type="term" value="P:defense response to virus"/>
    <property type="evidence" value="ECO:0007669"/>
    <property type="project" value="UniProtKB-KW"/>
</dbReference>
<keyword evidence="1" id="KW-0051">Antiviral defense</keyword>
<dbReference type="NCBIfam" id="TIGR01894">
    <property type="entry name" value="cas_TM1795_cmr1"/>
    <property type="match status" value="1"/>
</dbReference>
<sequence length="355" mass="38988">MKAEFEVTIATPLSVGSFDPNLVDRHFYIRPTSVKGIWRWWARAFALGALFEAGCPDMKAAAGLVAKWGFGTTGAASAYRITVEVREPPQVKTVRRRQRSGIQRLDLVALSRDVEYAVGGRFVLRIEGGGRYFDHALRILAVALTLSGVGKGSRKSLGVLDVTAARGDAPRERSVRDLIEAVKREAGRDAACTGKAQRGELPPAPAIARDAFEVYSARAGFQEVHGFFLRPNRARAASGSYSAPDPMDHMAWFFGLPRSQKGTGYMSPGEGRGSERGKELRRASAVFAAAHGDRHVYGRGTYISIFLSLDWPEQLKWVGGSGTRTIRIDAAAVRKARDLFLQLVQSRWGLQRVWP</sequence>
<dbReference type="Proteomes" id="UP000001567">
    <property type="component" value="Chromosome"/>
</dbReference>
<dbReference type="AlphaFoldDB" id="A4WJX6"/>
<dbReference type="OrthoDB" id="102565at2157"/>
<reference evidence="3 4" key="1">
    <citation type="submission" date="2007-04" db="EMBL/GenBank/DDBJ databases">
        <title>Complete sequence of Pyrobaculum arsenaticum DSM 13514.</title>
        <authorList>
            <consortium name="US DOE Joint Genome Institute"/>
            <person name="Copeland A."/>
            <person name="Lucas S."/>
            <person name="Lapidus A."/>
            <person name="Barry K."/>
            <person name="Glavina del Rio T."/>
            <person name="Dalin E."/>
            <person name="Tice H."/>
            <person name="Pitluck S."/>
            <person name="Chain P."/>
            <person name="Malfatti S."/>
            <person name="Shin M."/>
            <person name="Vergez L."/>
            <person name="Schmutz J."/>
            <person name="Larimer F."/>
            <person name="Land M."/>
            <person name="Hauser L."/>
            <person name="Kyrpides N."/>
            <person name="Mikhailova N."/>
            <person name="Cozen A.E."/>
            <person name="Fitz-Gibbon S.T."/>
            <person name="House C.H."/>
            <person name="Saltikov C."/>
            <person name="Lowe T.M."/>
            <person name="Richardson P."/>
        </authorList>
    </citation>
    <scope>NUCLEOTIDE SEQUENCE [LARGE SCALE GENOMIC DNA]</scope>
    <source>
        <strain evidence="4">ATCC 700994 / DSM 13514 / JCM 11321 / PZ6</strain>
    </source>
</reference>
<dbReference type="HOGENOM" id="CLU_658254_0_0_2"/>
<evidence type="ECO:0000313" key="3">
    <source>
        <dbReference type="EMBL" id="ABP50693.1"/>
    </source>
</evidence>
<dbReference type="STRING" id="340102.Pars_1115"/>